<proteinExistence type="predicted"/>
<evidence type="ECO:0000256" key="1">
    <source>
        <dbReference type="ARBA" id="ARBA00022723"/>
    </source>
</evidence>
<dbReference type="OrthoDB" id="295927at2759"/>
<dbReference type="Proteomes" id="UP000689195">
    <property type="component" value="Unassembled WGS sequence"/>
</dbReference>
<dbReference type="EMBL" id="CAJJDO010000005">
    <property type="protein sequence ID" value="CAD8136992.1"/>
    <property type="molecule type" value="Genomic_DNA"/>
</dbReference>
<evidence type="ECO:0000259" key="6">
    <source>
        <dbReference type="PROSITE" id="PS50089"/>
    </source>
</evidence>
<evidence type="ECO:0000313" key="7">
    <source>
        <dbReference type="EMBL" id="CAD8136992.1"/>
    </source>
</evidence>
<dbReference type="PROSITE" id="PS00518">
    <property type="entry name" value="ZF_RING_1"/>
    <property type="match status" value="1"/>
</dbReference>
<keyword evidence="3" id="KW-0862">Zinc</keyword>
<evidence type="ECO:0000313" key="8">
    <source>
        <dbReference type="Proteomes" id="UP000689195"/>
    </source>
</evidence>
<keyword evidence="5" id="KW-0175">Coiled coil</keyword>
<keyword evidence="1" id="KW-0479">Metal-binding</keyword>
<name>A0A8S1SD53_9CILI</name>
<organism evidence="7 8">
    <name type="scientific">Paramecium pentaurelia</name>
    <dbReference type="NCBI Taxonomy" id="43138"/>
    <lineage>
        <taxon>Eukaryota</taxon>
        <taxon>Sar</taxon>
        <taxon>Alveolata</taxon>
        <taxon>Ciliophora</taxon>
        <taxon>Intramacronucleata</taxon>
        <taxon>Oligohymenophorea</taxon>
        <taxon>Peniculida</taxon>
        <taxon>Parameciidae</taxon>
        <taxon>Paramecium</taxon>
    </lineage>
</organism>
<keyword evidence="8" id="KW-1185">Reference proteome</keyword>
<evidence type="ECO:0000256" key="2">
    <source>
        <dbReference type="ARBA" id="ARBA00022771"/>
    </source>
</evidence>
<dbReference type="InterPro" id="IPR001841">
    <property type="entry name" value="Znf_RING"/>
</dbReference>
<dbReference type="PANTHER" id="PTHR10131">
    <property type="entry name" value="TNF RECEPTOR ASSOCIATED FACTOR"/>
    <property type="match status" value="1"/>
</dbReference>
<gene>
    <name evidence="7" type="ORF">PPENT_87.1.T0050448</name>
</gene>
<dbReference type="InterPro" id="IPR017907">
    <property type="entry name" value="Znf_RING_CS"/>
</dbReference>
<accession>A0A8S1SD53</accession>
<sequence>MSLIDSQLLRSLIVDPENIDENFLCGICCQLVVNPKECENCQHLYCLECIQDWLKKNKICPYRCTEGEIKLKEPHRFVKNSISHLNLKCQNADCDQIIELGLIDSHYKECKHTIQNCQNEGCQDKIKNLNLEEHQQKCQFRKVSCDQCLAIYMISQDHNCIRSMKQQIDDQNLIINQLKQLVLQQQATQQEQQQQIKILQQLIERPQGQKYLICDKGHQLIWINPLYNQKCGRCSQNNGISRFMCQQCQKIYCQSCKKPYFQNQKCPSNHLLQFDKIARASISCDFCGEIPFKKGEGVWSDRDCDFDICISCYNKAQQ</sequence>
<dbReference type="AlphaFoldDB" id="A0A8S1SD53"/>
<feature type="coiled-coil region" evidence="5">
    <location>
        <begin position="161"/>
        <end position="195"/>
    </location>
</feature>
<keyword evidence="2 4" id="KW-0863">Zinc-finger</keyword>
<dbReference type="PANTHER" id="PTHR10131:SF94">
    <property type="entry name" value="TNF RECEPTOR-ASSOCIATED FACTOR 4"/>
    <property type="match status" value="1"/>
</dbReference>
<protein>
    <recommendedName>
        <fullName evidence="6">RING-type domain-containing protein</fullName>
    </recommendedName>
</protein>
<evidence type="ECO:0000256" key="4">
    <source>
        <dbReference type="PROSITE-ProRule" id="PRU00175"/>
    </source>
</evidence>
<evidence type="ECO:0000256" key="5">
    <source>
        <dbReference type="SAM" id="Coils"/>
    </source>
</evidence>
<evidence type="ECO:0000256" key="3">
    <source>
        <dbReference type="ARBA" id="ARBA00022833"/>
    </source>
</evidence>
<dbReference type="PROSITE" id="PS50089">
    <property type="entry name" value="ZF_RING_2"/>
    <property type="match status" value="1"/>
</dbReference>
<comment type="caution">
    <text evidence="7">The sequence shown here is derived from an EMBL/GenBank/DDBJ whole genome shotgun (WGS) entry which is preliminary data.</text>
</comment>
<dbReference type="GO" id="GO:0008270">
    <property type="term" value="F:zinc ion binding"/>
    <property type="evidence" value="ECO:0007669"/>
    <property type="project" value="UniProtKB-KW"/>
</dbReference>
<feature type="domain" description="RING-type" evidence="6">
    <location>
        <begin position="25"/>
        <end position="61"/>
    </location>
</feature>
<reference evidence="7" key="1">
    <citation type="submission" date="2021-01" db="EMBL/GenBank/DDBJ databases">
        <authorList>
            <consortium name="Genoscope - CEA"/>
            <person name="William W."/>
        </authorList>
    </citation>
    <scope>NUCLEOTIDE SEQUENCE</scope>
</reference>